<dbReference type="SUPFAM" id="SSF52058">
    <property type="entry name" value="L domain-like"/>
    <property type="match status" value="1"/>
</dbReference>
<evidence type="ECO:0000256" key="2">
    <source>
        <dbReference type="ARBA" id="ARBA00022737"/>
    </source>
</evidence>
<evidence type="ECO:0000313" key="5">
    <source>
        <dbReference type="EMBL" id="MXQ84700.1"/>
    </source>
</evidence>
<gene>
    <name evidence="5" type="ORF">E5288_WYG016769</name>
</gene>
<feature type="domain" description="Disease resistance R13L4/SHOC-2-like LRR" evidence="4">
    <location>
        <begin position="134"/>
        <end position="210"/>
    </location>
</feature>
<accession>A0A6B0R4Z1</accession>
<dbReference type="InterPro" id="IPR055414">
    <property type="entry name" value="LRR_R13L4/SHOC2-like"/>
</dbReference>
<dbReference type="InterPro" id="IPR032675">
    <property type="entry name" value="LRR_dom_sf"/>
</dbReference>
<feature type="compositionally biased region" description="Low complexity" evidence="3">
    <location>
        <begin position="15"/>
        <end position="29"/>
    </location>
</feature>
<evidence type="ECO:0000256" key="1">
    <source>
        <dbReference type="ARBA" id="ARBA00022614"/>
    </source>
</evidence>
<comment type="caution">
    <text evidence="5">The sequence shown here is derived from an EMBL/GenBank/DDBJ whole genome shotgun (WGS) entry which is preliminary data.</text>
</comment>
<evidence type="ECO:0000256" key="3">
    <source>
        <dbReference type="SAM" id="MobiDB-lite"/>
    </source>
</evidence>
<dbReference type="SMART" id="SM00369">
    <property type="entry name" value="LRR_TYP"/>
    <property type="match status" value="4"/>
</dbReference>
<proteinExistence type="predicted"/>
<dbReference type="InterPro" id="IPR001611">
    <property type="entry name" value="Leu-rich_rpt"/>
</dbReference>
<dbReference type="AlphaFoldDB" id="A0A6B0R4Z1"/>
<name>A0A6B0R4Z1_9CETA</name>
<evidence type="ECO:0000313" key="6">
    <source>
        <dbReference type="Proteomes" id="UP000322234"/>
    </source>
</evidence>
<protein>
    <recommendedName>
        <fullName evidence="4">Disease resistance R13L4/SHOC-2-like LRR domain-containing protein</fullName>
    </recommendedName>
</protein>
<dbReference type="Pfam" id="PF23598">
    <property type="entry name" value="LRR_14"/>
    <property type="match status" value="1"/>
</dbReference>
<keyword evidence="6" id="KW-1185">Reference proteome</keyword>
<dbReference type="InterPro" id="IPR003591">
    <property type="entry name" value="Leu-rich_rpt_typical-subtyp"/>
</dbReference>
<evidence type="ECO:0000259" key="4">
    <source>
        <dbReference type="Pfam" id="PF23598"/>
    </source>
</evidence>
<dbReference type="Proteomes" id="UP000322234">
    <property type="component" value="Unassembled WGS sequence"/>
</dbReference>
<dbReference type="GO" id="GO:0005737">
    <property type="term" value="C:cytoplasm"/>
    <property type="evidence" value="ECO:0007669"/>
    <property type="project" value="TreeGrafter"/>
</dbReference>
<feature type="region of interest" description="Disordered" evidence="3">
    <location>
        <begin position="1"/>
        <end position="49"/>
    </location>
</feature>
<keyword evidence="2" id="KW-0677">Repeat</keyword>
<dbReference type="PANTHER" id="PTHR48051:SF46">
    <property type="entry name" value="LEUCINE RICH REPEAT-CONTAINING DOMAIN PROTEIN"/>
    <property type="match status" value="1"/>
</dbReference>
<feature type="compositionally biased region" description="Basic and acidic residues" evidence="3">
    <location>
        <begin position="1"/>
        <end position="13"/>
    </location>
</feature>
<dbReference type="PROSITE" id="PS51450">
    <property type="entry name" value="LRR"/>
    <property type="match status" value="1"/>
</dbReference>
<dbReference type="EMBL" id="VBQZ03000022">
    <property type="protein sequence ID" value="MXQ84700.1"/>
    <property type="molecule type" value="Genomic_DNA"/>
</dbReference>
<dbReference type="InterPro" id="IPR050216">
    <property type="entry name" value="LRR_domain-containing"/>
</dbReference>
<dbReference type="Gene3D" id="3.80.10.10">
    <property type="entry name" value="Ribonuclease Inhibitor"/>
    <property type="match status" value="1"/>
</dbReference>
<keyword evidence="1" id="KW-0433">Leucine-rich repeat</keyword>
<sequence length="420" mass="47764">MRKWENGGPEKGRSSPKSQSTSSKNKNGKLPASSGTYYQETDQSRVTEHEHIETVPKQSMLSLHEGSIKSKKIEPTVAPVIQGEGFKTVVATRYETIVAMTNLAIINCQIHGRNALNLKGFFLLNCPDLTPLAFQLIYLNLSYNNICYFPTEIYCLKHLQILNLRNNPIKEIPSTIQQLKLLKSLNVAFNLITTLPPGLFCLRYLEELDISYNSIAFIPNDIQKLRSLEKLMVDGNELTSFPHGILKLNLKKILFENNFTNPIFWKENSMNDPQHLTQIAALFFLKNNLHKYYNVIPEEIQKLLKCRILFSFTTGLDLLILTTAPSLPAKANLNRLSLGAKKAGLQRPLKTFKEIQSLILQTCRLESFISSHETHSFRHSVFARMLPQNTKITLKATHKAYVYSFMSKKSSPLFMAICLN</sequence>
<dbReference type="SMART" id="SM00364">
    <property type="entry name" value="LRR_BAC"/>
    <property type="match status" value="3"/>
</dbReference>
<dbReference type="PANTHER" id="PTHR48051">
    <property type="match status" value="1"/>
</dbReference>
<reference evidence="5" key="1">
    <citation type="submission" date="2019-10" db="EMBL/GenBank/DDBJ databases">
        <title>The sequence and de novo assembly of the wild yak genome.</title>
        <authorList>
            <person name="Liu Y."/>
        </authorList>
    </citation>
    <scope>NUCLEOTIDE SEQUENCE [LARGE SCALE GENOMIC DNA]</scope>
    <source>
        <strain evidence="5">WY2019</strain>
    </source>
</reference>
<organism evidence="5 6">
    <name type="scientific">Bos mutus</name>
    <name type="common">wild yak</name>
    <dbReference type="NCBI Taxonomy" id="72004"/>
    <lineage>
        <taxon>Eukaryota</taxon>
        <taxon>Metazoa</taxon>
        <taxon>Chordata</taxon>
        <taxon>Craniata</taxon>
        <taxon>Vertebrata</taxon>
        <taxon>Euteleostomi</taxon>
        <taxon>Mammalia</taxon>
        <taxon>Eutheria</taxon>
        <taxon>Laurasiatheria</taxon>
        <taxon>Artiodactyla</taxon>
        <taxon>Ruminantia</taxon>
        <taxon>Pecora</taxon>
        <taxon>Bovidae</taxon>
        <taxon>Bovinae</taxon>
        <taxon>Bos</taxon>
    </lineage>
</organism>